<evidence type="ECO:0000313" key="2">
    <source>
        <dbReference type="Proteomes" id="UP001177021"/>
    </source>
</evidence>
<gene>
    <name evidence="1" type="ORF">MILVUS5_LOCUS5376</name>
</gene>
<sequence length="224" mass="24629">MSSIVESFSRPKAIVVGSSSTTIVSRVPVGPEDFHGDCDSSSSIVDDDENCVVVASSSSSVKNPKICQQHQQLWSFFNGAIHWLAFRDDLSLDLIVAFDLMERKLLEMSLPDDFDYEPIFCGLWVFGDFLSLRTMGDVIVEIRVMKEFNVQSSWTKTLVLPIDGIPSQLLCCTKSGDIVGADGGTGLVKYDDKGRLLERHSYGIGRSGSQVTMYTESLLSPLVS</sequence>
<dbReference type="Proteomes" id="UP001177021">
    <property type="component" value="Unassembled WGS sequence"/>
</dbReference>
<proteinExistence type="predicted"/>
<reference evidence="1" key="1">
    <citation type="submission" date="2023-10" db="EMBL/GenBank/DDBJ databases">
        <authorList>
            <person name="Rodriguez Cubillos JULIANA M."/>
            <person name="De Vega J."/>
        </authorList>
    </citation>
    <scope>NUCLEOTIDE SEQUENCE</scope>
</reference>
<accession>A0ACB0IRF1</accession>
<comment type="caution">
    <text evidence="1">The sequence shown here is derived from an EMBL/GenBank/DDBJ whole genome shotgun (WGS) entry which is preliminary data.</text>
</comment>
<name>A0ACB0IRF1_TRIPR</name>
<keyword evidence="2" id="KW-1185">Reference proteome</keyword>
<organism evidence="1 2">
    <name type="scientific">Trifolium pratense</name>
    <name type="common">Red clover</name>
    <dbReference type="NCBI Taxonomy" id="57577"/>
    <lineage>
        <taxon>Eukaryota</taxon>
        <taxon>Viridiplantae</taxon>
        <taxon>Streptophyta</taxon>
        <taxon>Embryophyta</taxon>
        <taxon>Tracheophyta</taxon>
        <taxon>Spermatophyta</taxon>
        <taxon>Magnoliopsida</taxon>
        <taxon>eudicotyledons</taxon>
        <taxon>Gunneridae</taxon>
        <taxon>Pentapetalae</taxon>
        <taxon>rosids</taxon>
        <taxon>fabids</taxon>
        <taxon>Fabales</taxon>
        <taxon>Fabaceae</taxon>
        <taxon>Papilionoideae</taxon>
        <taxon>50 kb inversion clade</taxon>
        <taxon>NPAAA clade</taxon>
        <taxon>Hologalegina</taxon>
        <taxon>IRL clade</taxon>
        <taxon>Trifolieae</taxon>
        <taxon>Trifolium</taxon>
    </lineage>
</organism>
<protein>
    <submittedName>
        <fullName evidence="1">Uncharacterized protein</fullName>
    </submittedName>
</protein>
<dbReference type="EMBL" id="CASHSV030000002">
    <property type="protein sequence ID" value="CAJ2634490.1"/>
    <property type="molecule type" value="Genomic_DNA"/>
</dbReference>
<evidence type="ECO:0000313" key="1">
    <source>
        <dbReference type="EMBL" id="CAJ2634490.1"/>
    </source>
</evidence>